<evidence type="ECO:0000259" key="3">
    <source>
        <dbReference type="Pfam" id="PF01557"/>
    </source>
</evidence>
<accession>A0A936Z8N5</accession>
<dbReference type="GO" id="GO:0046872">
    <property type="term" value="F:metal ion binding"/>
    <property type="evidence" value="ECO:0007669"/>
    <property type="project" value="UniProtKB-KW"/>
</dbReference>
<evidence type="ECO:0000256" key="1">
    <source>
        <dbReference type="ARBA" id="ARBA00010211"/>
    </source>
</evidence>
<gene>
    <name evidence="4" type="ORF">JKG68_17645</name>
</gene>
<organism evidence="4 5">
    <name type="scientific">Microvirga aerilata</name>
    <dbReference type="NCBI Taxonomy" id="670292"/>
    <lineage>
        <taxon>Bacteria</taxon>
        <taxon>Pseudomonadati</taxon>
        <taxon>Pseudomonadota</taxon>
        <taxon>Alphaproteobacteria</taxon>
        <taxon>Hyphomicrobiales</taxon>
        <taxon>Methylobacteriaceae</taxon>
        <taxon>Microvirga</taxon>
    </lineage>
</organism>
<dbReference type="Proteomes" id="UP000605848">
    <property type="component" value="Unassembled WGS sequence"/>
</dbReference>
<sequence length="398" mass="42141">MDDLSSTNIARILPADGFQGALVGRVWRPGLGPSVVAVRQDGLFDISAACSTVSGLAAMDDPAGVVRVSEGERVGSLKEIAGNTAPDSRDPSKPWLLAPVDLQVIKAAGVTFAVSMLERVIEERARGDASAAAAIRAEVLRLVGDDLSRLKPGSPEAMALKDVLVAQGAWSQYLEVGIGPDAEVFTKAPTLSAVGAFMDAGLHPKSTWNNPEPEVVLIVTGQGRIVGATLGNDVNLRDFEGRSALLLSKAKDNNASCSIGPFVRFFDETFSLDHVRQTTVTLTVEGEDGFKLEGSSSISKISRDPEDLVAQTIGPHHQYPDGFALFLGTMFAPTQDRDNPGMGFTHKTGDIVTIAAPELGALINRMKPSSECEPWTFGISAFMANLAQRNLINTKTAG</sequence>
<feature type="domain" description="Fumarylacetoacetase-like C-terminal" evidence="3">
    <location>
        <begin position="225"/>
        <end position="366"/>
    </location>
</feature>
<dbReference type="InterPro" id="IPR036663">
    <property type="entry name" value="Fumarylacetoacetase_C_sf"/>
</dbReference>
<dbReference type="GO" id="GO:0044281">
    <property type="term" value="P:small molecule metabolic process"/>
    <property type="evidence" value="ECO:0007669"/>
    <property type="project" value="UniProtKB-ARBA"/>
</dbReference>
<dbReference type="AlphaFoldDB" id="A0A936Z8N5"/>
<dbReference type="PANTHER" id="PTHR42796">
    <property type="entry name" value="FUMARYLACETOACETATE HYDROLASE DOMAIN-CONTAINING PROTEIN 2A-RELATED"/>
    <property type="match status" value="1"/>
</dbReference>
<dbReference type="SUPFAM" id="SSF56529">
    <property type="entry name" value="FAH"/>
    <property type="match status" value="1"/>
</dbReference>
<reference evidence="4" key="1">
    <citation type="submission" date="2021-01" db="EMBL/GenBank/DDBJ databases">
        <title>Microvirga sp.</title>
        <authorList>
            <person name="Kim M.K."/>
        </authorList>
    </citation>
    <scope>NUCLEOTIDE SEQUENCE</scope>
    <source>
        <strain evidence="4">5420S-16</strain>
    </source>
</reference>
<keyword evidence="5" id="KW-1185">Reference proteome</keyword>
<dbReference type="GO" id="GO:0016787">
    <property type="term" value="F:hydrolase activity"/>
    <property type="evidence" value="ECO:0007669"/>
    <property type="project" value="UniProtKB-KW"/>
</dbReference>
<protein>
    <submittedName>
        <fullName evidence="4">Fumarylacetoacetate hydrolase family protein</fullName>
    </submittedName>
</protein>
<comment type="caution">
    <text evidence="4">The sequence shown here is derived from an EMBL/GenBank/DDBJ whole genome shotgun (WGS) entry which is preliminary data.</text>
</comment>
<comment type="similarity">
    <text evidence="1">Belongs to the FAH family.</text>
</comment>
<proteinExistence type="inferred from homology"/>
<keyword evidence="2" id="KW-0479">Metal-binding</keyword>
<dbReference type="InterPro" id="IPR011234">
    <property type="entry name" value="Fumarylacetoacetase-like_C"/>
</dbReference>
<evidence type="ECO:0000256" key="2">
    <source>
        <dbReference type="ARBA" id="ARBA00022723"/>
    </source>
</evidence>
<dbReference type="EMBL" id="JAEQMY010000028">
    <property type="protein sequence ID" value="MBL0405786.1"/>
    <property type="molecule type" value="Genomic_DNA"/>
</dbReference>
<dbReference type="InterPro" id="IPR051121">
    <property type="entry name" value="FAH"/>
</dbReference>
<evidence type="ECO:0000313" key="5">
    <source>
        <dbReference type="Proteomes" id="UP000605848"/>
    </source>
</evidence>
<keyword evidence="4" id="KW-0378">Hydrolase</keyword>
<name>A0A936Z8N5_9HYPH</name>
<evidence type="ECO:0000313" key="4">
    <source>
        <dbReference type="EMBL" id="MBL0405786.1"/>
    </source>
</evidence>
<dbReference type="Pfam" id="PF01557">
    <property type="entry name" value="FAA_hydrolase"/>
    <property type="match status" value="1"/>
</dbReference>
<dbReference type="RefSeq" id="WP_202062174.1">
    <property type="nucleotide sequence ID" value="NZ_JAEQMY010000028.1"/>
</dbReference>
<dbReference type="PANTHER" id="PTHR42796:SF7">
    <property type="entry name" value="2-DEHYDRO-3-DEOXY-D-ARABINONATE DEHYDRATASE"/>
    <property type="match status" value="1"/>
</dbReference>
<dbReference type="Gene3D" id="3.90.850.10">
    <property type="entry name" value="Fumarylacetoacetase-like, C-terminal domain"/>
    <property type="match status" value="1"/>
</dbReference>